<dbReference type="GO" id="GO:0055085">
    <property type="term" value="P:transmembrane transport"/>
    <property type="evidence" value="ECO:0007669"/>
    <property type="project" value="UniProtKB-ARBA"/>
</dbReference>
<dbReference type="AlphaFoldDB" id="A0A2X4YUV6"/>
<dbReference type="InterPro" id="IPR003439">
    <property type="entry name" value="ABC_transporter-like_ATP-bd"/>
</dbReference>
<keyword evidence="2" id="KW-0813">Transport</keyword>
<dbReference type="KEGG" id="blen:NCTC4824_01494"/>
<keyword evidence="4 6" id="KW-0067">ATP-binding</keyword>
<reference evidence="6 7" key="1">
    <citation type="submission" date="2018-06" db="EMBL/GenBank/DDBJ databases">
        <authorList>
            <consortium name="Pathogen Informatics"/>
            <person name="Doyle S."/>
        </authorList>
    </citation>
    <scope>NUCLEOTIDE SEQUENCE [LARGE SCALE GENOMIC DNA]</scope>
    <source>
        <strain evidence="6 7">NCTC4824</strain>
    </source>
</reference>
<dbReference type="InterPro" id="IPR013563">
    <property type="entry name" value="Oligopep_ABC_C"/>
</dbReference>
<dbReference type="GO" id="GO:0005524">
    <property type="term" value="F:ATP binding"/>
    <property type="evidence" value="ECO:0007669"/>
    <property type="project" value="UniProtKB-KW"/>
</dbReference>
<dbReference type="Pfam" id="PF08352">
    <property type="entry name" value="oligo_HPY"/>
    <property type="match status" value="1"/>
</dbReference>
<dbReference type="InterPro" id="IPR003593">
    <property type="entry name" value="AAA+_ATPase"/>
</dbReference>
<feature type="domain" description="ABC transporter" evidence="5">
    <location>
        <begin position="6"/>
        <end position="261"/>
    </location>
</feature>
<dbReference type="Pfam" id="PF00005">
    <property type="entry name" value="ABC_tran"/>
    <property type="match status" value="1"/>
</dbReference>
<dbReference type="InterPro" id="IPR050319">
    <property type="entry name" value="ABC_transp_ATP-bind"/>
</dbReference>
<keyword evidence="6" id="KW-0378">Hydrolase</keyword>
<dbReference type="RefSeq" id="WP_066137098.1">
    <property type="nucleotide sequence ID" value="NZ_CBCSGM010000001.1"/>
</dbReference>
<evidence type="ECO:0000313" key="7">
    <source>
        <dbReference type="Proteomes" id="UP000249134"/>
    </source>
</evidence>
<protein>
    <submittedName>
        <fullName evidence="6">Oligopeptide ABC transporter ATP-binding protein</fullName>
        <ecNumber evidence="6">3.6.3.-</ecNumber>
    </submittedName>
</protein>
<dbReference type="PROSITE" id="PS50893">
    <property type="entry name" value="ABC_TRANSPORTER_2"/>
    <property type="match status" value="1"/>
</dbReference>
<name>A0A2X4YUV6_LEDLE</name>
<dbReference type="GO" id="GO:0015833">
    <property type="term" value="P:peptide transport"/>
    <property type="evidence" value="ECO:0007669"/>
    <property type="project" value="InterPro"/>
</dbReference>
<dbReference type="PANTHER" id="PTHR43776:SF7">
    <property type="entry name" value="D,D-DIPEPTIDE TRANSPORT ATP-BINDING PROTEIN DDPF-RELATED"/>
    <property type="match status" value="1"/>
</dbReference>
<dbReference type="PANTHER" id="PTHR43776">
    <property type="entry name" value="TRANSPORT ATP-BINDING PROTEIN"/>
    <property type="match status" value="1"/>
</dbReference>
<evidence type="ECO:0000256" key="3">
    <source>
        <dbReference type="ARBA" id="ARBA00022741"/>
    </source>
</evidence>
<dbReference type="Proteomes" id="UP000249134">
    <property type="component" value="Chromosome 1"/>
</dbReference>
<proteinExistence type="inferred from homology"/>
<accession>A0A2X4YUV6</accession>
<keyword evidence="7" id="KW-1185">Reference proteome</keyword>
<dbReference type="SMART" id="SM00382">
    <property type="entry name" value="AAA"/>
    <property type="match status" value="1"/>
</dbReference>
<organism evidence="6 7">
    <name type="scientific">Lederbergia lenta</name>
    <name type="common">Bacillus lentus</name>
    <dbReference type="NCBI Taxonomy" id="1467"/>
    <lineage>
        <taxon>Bacteria</taxon>
        <taxon>Bacillati</taxon>
        <taxon>Bacillota</taxon>
        <taxon>Bacilli</taxon>
        <taxon>Bacillales</taxon>
        <taxon>Bacillaceae</taxon>
        <taxon>Lederbergia</taxon>
    </lineage>
</organism>
<dbReference type="EMBL" id="LS483476">
    <property type="protein sequence ID" value="SQI55545.1"/>
    <property type="molecule type" value="Genomic_DNA"/>
</dbReference>
<keyword evidence="3" id="KW-0547">Nucleotide-binding</keyword>
<evidence type="ECO:0000256" key="4">
    <source>
        <dbReference type="ARBA" id="ARBA00022840"/>
    </source>
</evidence>
<evidence type="ECO:0000256" key="2">
    <source>
        <dbReference type="ARBA" id="ARBA00022448"/>
    </source>
</evidence>
<sequence length="337" mass="37662">MEDNILEVQSMKKHFPIKKGFFKRVVGQVKAVDDISFYVKAGETFGLVGESGCGKSTLGKSLLRAIEPSSGSVKFKNRNNEMVDVMDLDQKGLRDIRRDMQLIFQDPYSSLNPRMTVLNIIGEPLICNKIAKGNELRERVKHLMEIVGLNSRHLERYPHAFSGGQRQRIGIARALATNPKFLVCDEAVSALDVSIQAQIINLLEDLQKSLNLSYLFISHDLGVIQHISDRVGVMYVGKLVEMTTTEELFSNPKHPYTEALLSAKPMPNPRLKKERIILKGEVANPAKPPSGCYFHPRCPYAKEICKLEAPSLNEVKDGHHVACHFASELDLKGTVAI</sequence>
<dbReference type="InterPro" id="IPR027417">
    <property type="entry name" value="P-loop_NTPase"/>
</dbReference>
<gene>
    <name evidence="6" type="primary">gsiA_4</name>
    <name evidence="6" type="ORF">NCTC4824_01494</name>
</gene>
<comment type="similarity">
    <text evidence="1">Belongs to the ABC transporter superfamily.</text>
</comment>
<dbReference type="GO" id="GO:0016887">
    <property type="term" value="F:ATP hydrolysis activity"/>
    <property type="evidence" value="ECO:0007669"/>
    <property type="project" value="InterPro"/>
</dbReference>
<dbReference type="NCBIfam" id="TIGR01727">
    <property type="entry name" value="oligo_HPY"/>
    <property type="match status" value="1"/>
</dbReference>
<dbReference type="FunFam" id="3.40.50.300:FF:000016">
    <property type="entry name" value="Oligopeptide ABC transporter ATP-binding component"/>
    <property type="match status" value="1"/>
</dbReference>
<dbReference type="STRING" id="1348624.GCA_001591545_00581"/>
<evidence type="ECO:0000256" key="1">
    <source>
        <dbReference type="ARBA" id="ARBA00005417"/>
    </source>
</evidence>
<dbReference type="SUPFAM" id="SSF52540">
    <property type="entry name" value="P-loop containing nucleoside triphosphate hydrolases"/>
    <property type="match status" value="1"/>
</dbReference>
<dbReference type="CDD" id="cd03257">
    <property type="entry name" value="ABC_NikE_OppD_transporters"/>
    <property type="match status" value="1"/>
</dbReference>
<dbReference type="InterPro" id="IPR017871">
    <property type="entry name" value="ABC_transporter-like_CS"/>
</dbReference>
<dbReference type="PROSITE" id="PS00211">
    <property type="entry name" value="ABC_TRANSPORTER_1"/>
    <property type="match status" value="1"/>
</dbReference>
<evidence type="ECO:0000259" key="5">
    <source>
        <dbReference type="PROSITE" id="PS50893"/>
    </source>
</evidence>
<dbReference type="Gene3D" id="3.40.50.300">
    <property type="entry name" value="P-loop containing nucleotide triphosphate hydrolases"/>
    <property type="match status" value="1"/>
</dbReference>
<evidence type="ECO:0000313" key="6">
    <source>
        <dbReference type="EMBL" id="SQI55545.1"/>
    </source>
</evidence>
<dbReference type="EC" id="3.6.3.-" evidence="6"/>